<evidence type="ECO:0008006" key="3">
    <source>
        <dbReference type="Google" id="ProtNLM"/>
    </source>
</evidence>
<proteinExistence type="predicted"/>
<keyword evidence="2" id="KW-1185">Reference proteome</keyword>
<sequence>MSPPAPTEIGSGGPLSARISAQSTASLALATPDAAAPVQAAAPRTPSLLGWVRSVANALVNTIGSLAVNTIQALEALVTGPPSLPPNSTVTVRSSSIVLSNGQRIKANWYYPEGDVVPDKLIVLQHGLLALGPMYSYTAADLAASTGSIVVTPSIPSNIFAGDDHWLGGEGMAKAIADLFVGERTALTDSARAAGFATRYGVDPATAQLPEKFGLAGHSLGGQLVSAAAGYLVDNGAVENLVGVITLDGVPTGTTMVDTLAKLSAYEDATGRFIPIREIGAPSNFLNSTSNVKEALNEARPGRFNGVVLKGGVHMDSMRGGNPLIQFAAFIAAGFPKPQNQAAVTVLATTWFNEWFSGDTDNGDDLLPGSTLPITTPKGTAQGVVIGRTVSALPASRLVTVAV</sequence>
<dbReference type="Gene3D" id="3.40.50.1820">
    <property type="entry name" value="alpha/beta hydrolase"/>
    <property type="match status" value="1"/>
</dbReference>
<dbReference type="AlphaFoldDB" id="A0A6H0S4J9"/>
<dbReference type="RefSeq" id="WP_168142608.1">
    <property type="nucleotide sequence ID" value="NZ_CP038799.1"/>
</dbReference>
<gene>
    <name evidence="1" type="ORF">EXE63_15260</name>
</gene>
<dbReference type="SUPFAM" id="SSF53474">
    <property type="entry name" value="alpha/beta-Hydrolases"/>
    <property type="match status" value="1"/>
</dbReference>
<reference evidence="1 2" key="1">
    <citation type="submission" date="2019-04" db="EMBL/GenBank/DDBJ databases">
        <title>Draft, Whole-Genome Sequence of the Anthracene-degrading Mycobacterium frederiksbergense LB501T, Isolated from a Polycyclic Aromatic Hydrocarbon (PAH)-Contaminated Soil.</title>
        <authorList>
            <person name="Augelletti F."/>
        </authorList>
    </citation>
    <scope>NUCLEOTIDE SEQUENCE [LARGE SCALE GENOMIC DNA]</scope>
    <source>
        <strain evidence="1 2">LB 501T</strain>
    </source>
</reference>
<evidence type="ECO:0000313" key="1">
    <source>
        <dbReference type="EMBL" id="QIV82080.1"/>
    </source>
</evidence>
<organism evidence="1 2">
    <name type="scientific">Mycolicibacterium frederiksbergense</name>
    <dbReference type="NCBI Taxonomy" id="117567"/>
    <lineage>
        <taxon>Bacteria</taxon>
        <taxon>Bacillati</taxon>
        <taxon>Actinomycetota</taxon>
        <taxon>Actinomycetes</taxon>
        <taxon>Mycobacteriales</taxon>
        <taxon>Mycobacteriaceae</taxon>
        <taxon>Mycolicibacterium</taxon>
    </lineage>
</organism>
<protein>
    <recommendedName>
        <fullName evidence="3">Alpha/beta hydrolase</fullName>
    </recommendedName>
</protein>
<dbReference type="Proteomes" id="UP000501849">
    <property type="component" value="Chromosome"/>
</dbReference>
<dbReference type="KEGG" id="mfre:EXE63_15260"/>
<accession>A0A6H0S4J9</accession>
<name>A0A6H0S4J9_9MYCO</name>
<dbReference type="EMBL" id="CP038799">
    <property type="protein sequence ID" value="QIV82080.1"/>
    <property type="molecule type" value="Genomic_DNA"/>
</dbReference>
<dbReference type="InterPro" id="IPR029058">
    <property type="entry name" value="AB_hydrolase_fold"/>
</dbReference>
<evidence type="ECO:0000313" key="2">
    <source>
        <dbReference type="Proteomes" id="UP000501849"/>
    </source>
</evidence>